<dbReference type="SUPFAM" id="SSF52833">
    <property type="entry name" value="Thioredoxin-like"/>
    <property type="match status" value="1"/>
</dbReference>
<evidence type="ECO:0000259" key="3">
    <source>
        <dbReference type="PROSITE" id="PS50404"/>
    </source>
</evidence>
<keyword evidence="5" id="KW-0808">Transferase</keyword>
<dbReference type="Proteomes" id="UP001216638">
    <property type="component" value="Chromosome 1"/>
</dbReference>
<evidence type="ECO:0000313" key="6">
    <source>
        <dbReference type="Proteomes" id="UP001216638"/>
    </source>
</evidence>
<proteinExistence type="inferred from homology"/>
<protein>
    <submittedName>
        <fullName evidence="5">Glutathione transferase</fullName>
        <ecNumber evidence="5">2.5.1.18</ecNumber>
    </submittedName>
</protein>
<accession>A0AAF0DQ84</accession>
<dbReference type="PROSITE" id="PS50405">
    <property type="entry name" value="GST_CTER"/>
    <property type="match status" value="1"/>
</dbReference>
<feature type="domain" description="GST C-terminal" evidence="4">
    <location>
        <begin position="97"/>
        <end position="235"/>
    </location>
</feature>
<dbReference type="SUPFAM" id="SSF47616">
    <property type="entry name" value="GST C-terminal domain-like"/>
    <property type="match status" value="1"/>
</dbReference>
<evidence type="ECO:0000256" key="2">
    <source>
        <dbReference type="RuleBase" id="RU003494"/>
    </source>
</evidence>
<reference evidence="5" key="1">
    <citation type="submission" date="2023-03" db="EMBL/GenBank/DDBJ databases">
        <title>Mating type loci evolution in Malassezia.</title>
        <authorList>
            <person name="Coelho M.A."/>
        </authorList>
    </citation>
    <scope>NUCLEOTIDE SEQUENCE</scope>
    <source>
        <strain evidence="5">CBS 14135</strain>
    </source>
</reference>
<dbReference type="PANTHER" id="PTHR44051:SF14">
    <property type="entry name" value="GLUTATHIONE S-TRANSFERASE II"/>
    <property type="match status" value="1"/>
</dbReference>
<evidence type="ECO:0000259" key="4">
    <source>
        <dbReference type="PROSITE" id="PS50405"/>
    </source>
</evidence>
<dbReference type="InterPro" id="IPR010987">
    <property type="entry name" value="Glutathione-S-Trfase_C-like"/>
</dbReference>
<dbReference type="PANTHER" id="PTHR44051">
    <property type="entry name" value="GLUTATHIONE S-TRANSFERASE-RELATED"/>
    <property type="match status" value="1"/>
</dbReference>
<dbReference type="GO" id="GO:0004364">
    <property type="term" value="F:glutathione transferase activity"/>
    <property type="evidence" value="ECO:0007669"/>
    <property type="project" value="UniProtKB-EC"/>
</dbReference>
<dbReference type="Pfam" id="PF02798">
    <property type="entry name" value="GST_N"/>
    <property type="match status" value="1"/>
</dbReference>
<name>A0AAF0DQ84_9BASI</name>
<dbReference type="EMBL" id="CP119951">
    <property type="protein sequence ID" value="WFC93402.1"/>
    <property type="molecule type" value="Genomic_DNA"/>
</dbReference>
<feature type="domain" description="GST N-terminal" evidence="3">
    <location>
        <begin position="1"/>
        <end position="91"/>
    </location>
</feature>
<dbReference type="PROSITE" id="PS50404">
    <property type="entry name" value="GST_NTER"/>
    <property type="match status" value="1"/>
</dbReference>
<dbReference type="Gene3D" id="1.20.1050.130">
    <property type="match status" value="1"/>
</dbReference>
<dbReference type="InterPro" id="IPR036282">
    <property type="entry name" value="Glutathione-S-Trfase_C_sf"/>
</dbReference>
<dbReference type="InterPro" id="IPR004045">
    <property type="entry name" value="Glutathione_S-Trfase_N"/>
</dbReference>
<dbReference type="InterPro" id="IPR004046">
    <property type="entry name" value="GST_C"/>
</dbReference>
<dbReference type="SFLD" id="SFLDS00019">
    <property type="entry name" value="Glutathione_Transferase_(cytos"/>
    <property type="match status" value="1"/>
</dbReference>
<dbReference type="Pfam" id="PF00043">
    <property type="entry name" value="GST_C"/>
    <property type="match status" value="1"/>
</dbReference>
<dbReference type="InterPro" id="IPR036249">
    <property type="entry name" value="Thioredoxin-like_sf"/>
</dbReference>
<evidence type="ECO:0000256" key="1">
    <source>
        <dbReference type="ARBA" id="ARBA00007409"/>
    </source>
</evidence>
<dbReference type="CDD" id="cd03048">
    <property type="entry name" value="GST_N_Ure2p_like"/>
    <property type="match status" value="1"/>
</dbReference>
<evidence type="ECO:0000313" key="5">
    <source>
        <dbReference type="EMBL" id="WFC93402.1"/>
    </source>
</evidence>
<keyword evidence="6" id="KW-1185">Reference proteome</keyword>
<dbReference type="InterPro" id="IPR040079">
    <property type="entry name" value="Glutathione_S-Trfase"/>
</dbReference>
<gene>
    <name evidence="5" type="ORF">MBRA1_000022</name>
</gene>
<organism evidence="5 6">
    <name type="scientific">Malassezia brasiliensis</name>
    <dbReference type="NCBI Taxonomy" id="1821822"/>
    <lineage>
        <taxon>Eukaryota</taxon>
        <taxon>Fungi</taxon>
        <taxon>Dikarya</taxon>
        <taxon>Basidiomycota</taxon>
        <taxon>Ustilaginomycotina</taxon>
        <taxon>Malasseziomycetes</taxon>
        <taxon>Malasseziales</taxon>
        <taxon>Malasseziaceae</taxon>
        <taxon>Malassezia</taxon>
    </lineage>
</organism>
<dbReference type="EC" id="2.5.1.18" evidence="5"/>
<comment type="similarity">
    <text evidence="1 2">Belongs to the GST superfamily.</text>
</comment>
<sequence length="235" mass="27293">MHFTLYALEGIWGPNPLKVAFFLEQLGLDYEVKTLAMNSTDKEKGVKGEDYLKICANGRTPTLIDHKNNDFTVWESGAILQYLARKYDPSSQYTGKTLEEQAIVDQWFFFQCTGHSPVQGNLHFSKLYWQDKYHEEAPENVVSRFRDETNRVLSVYEGQLQRQTEKYGEEKAWLVFDHPTVSDFSAMPWLGSLAKFGNKLAIDLTQYPHVFKYVKKYIQLPSVAKVLERLQITYL</sequence>
<dbReference type="AlphaFoldDB" id="A0AAF0DQ84"/>
<dbReference type="SFLD" id="SFLDG00358">
    <property type="entry name" value="Main_(cytGST)"/>
    <property type="match status" value="1"/>
</dbReference>